<gene>
    <name evidence="1" type="ORF">EVAR_82815_1</name>
</gene>
<reference evidence="1 2" key="1">
    <citation type="journal article" date="2019" name="Commun. Biol.">
        <title>The bagworm genome reveals a unique fibroin gene that provides high tensile strength.</title>
        <authorList>
            <person name="Kono N."/>
            <person name="Nakamura H."/>
            <person name="Ohtoshi R."/>
            <person name="Tomita M."/>
            <person name="Numata K."/>
            <person name="Arakawa K."/>
        </authorList>
    </citation>
    <scope>NUCLEOTIDE SEQUENCE [LARGE SCALE GENOMIC DNA]</scope>
</reference>
<comment type="caution">
    <text evidence="1">The sequence shown here is derived from an EMBL/GenBank/DDBJ whole genome shotgun (WGS) entry which is preliminary data.</text>
</comment>
<dbReference type="Proteomes" id="UP000299102">
    <property type="component" value="Unassembled WGS sequence"/>
</dbReference>
<dbReference type="OrthoDB" id="6375801at2759"/>
<keyword evidence="2" id="KW-1185">Reference proteome</keyword>
<dbReference type="AlphaFoldDB" id="A0A4C1TBB0"/>
<proteinExistence type="predicted"/>
<accession>A0A4C1TBB0</accession>
<protein>
    <submittedName>
        <fullName evidence="1">Uncharacterized protein</fullName>
    </submittedName>
</protein>
<evidence type="ECO:0000313" key="1">
    <source>
        <dbReference type="EMBL" id="GBP10601.1"/>
    </source>
</evidence>
<dbReference type="EMBL" id="BGZK01008984">
    <property type="protein sequence ID" value="GBP10601.1"/>
    <property type="molecule type" value="Genomic_DNA"/>
</dbReference>
<organism evidence="1 2">
    <name type="scientific">Eumeta variegata</name>
    <name type="common">Bagworm moth</name>
    <name type="synonym">Eumeta japonica</name>
    <dbReference type="NCBI Taxonomy" id="151549"/>
    <lineage>
        <taxon>Eukaryota</taxon>
        <taxon>Metazoa</taxon>
        <taxon>Ecdysozoa</taxon>
        <taxon>Arthropoda</taxon>
        <taxon>Hexapoda</taxon>
        <taxon>Insecta</taxon>
        <taxon>Pterygota</taxon>
        <taxon>Neoptera</taxon>
        <taxon>Endopterygota</taxon>
        <taxon>Lepidoptera</taxon>
        <taxon>Glossata</taxon>
        <taxon>Ditrysia</taxon>
        <taxon>Tineoidea</taxon>
        <taxon>Psychidae</taxon>
        <taxon>Oiketicinae</taxon>
        <taxon>Eumeta</taxon>
    </lineage>
</organism>
<evidence type="ECO:0000313" key="2">
    <source>
        <dbReference type="Proteomes" id="UP000299102"/>
    </source>
</evidence>
<sequence length="77" mass="8291">MVFKLSTENGNLSPPLLLIQNAKGKKAITHFTWNYHEAKGAPDGVSAVCKRSADRLVGSGNDISLNDLSEAIQKNLP</sequence>
<name>A0A4C1TBB0_EUMVA</name>